<dbReference type="EMBL" id="FMYM01000004">
    <property type="protein sequence ID" value="SDB95476.1"/>
    <property type="molecule type" value="Genomic_DNA"/>
</dbReference>
<keyword evidence="3" id="KW-1185">Reference proteome</keyword>
<accession>A0A1G6HPQ2</accession>
<evidence type="ECO:0000313" key="3">
    <source>
        <dbReference type="Proteomes" id="UP000242662"/>
    </source>
</evidence>
<dbReference type="InterPro" id="IPR024559">
    <property type="entry name" value="DUF3846"/>
</dbReference>
<dbReference type="RefSeq" id="WP_090775210.1">
    <property type="nucleotide sequence ID" value="NZ_FMYM01000004.1"/>
</dbReference>
<dbReference type="AlphaFoldDB" id="A0A1G6HPQ2"/>
<proteinExistence type="predicted"/>
<dbReference type="Proteomes" id="UP000242662">
    <property type="component" value="Unassembled WGS sequence"/>
</dbReference>
<reference evidence="3" key="1">
    <citation type="submission" date="2016-09" db="EMBL/GenBank/DDBJ databases">
        <authorList>
            <person name="Varghese N."/>
            <person name="Submissions S."/>
        </authorList>
    </citation>
    <scope>NUCLEOTIDE SEQUENCE [LARGE SCALE GENOMIC DNA]</scope>
    <source>
        <strain evidence="3">25nlg</strain>
    </source>
</reference>
<gene>
    <name evidence="2" type="ORF">SAMN05421737_10480</name>
</gene>
<evidence type="ECO:0000259" key="1">
    <source>
        <dbReference type="Pfam" id="PF12957"/>
    </source>
</evidence>
<organism evidence="2 3">
    <name type="scientific">Shouchella lonarensis</name>
    <dbReference type="NCBI Taxonomy" id="1464122"/>
    <lineage>
        <taxon>Bacteria</taxon>
        <taxon>Bacillati</taxon>
        <taxon>Bacillota</taxon>
        <taxon>Bacilli</taxon>
        <taxon>Bacillales</taxon>
        <taxon>Bacillaceae</taxon>
        <taxon>Shouchella</taxon>
    </lineage>
</organism>
<dbReference type="STRING" id="1464122.SAMN05421737_10480"/>
<feature type="domain" description="DUF3846" evidence="1">
    <location>
        <begin position="5"/>
        <end position="97"/>
    </location>
</feature>
<protein>
    <recommendedName>
        <fullName evidence="1">DUF3846 domain-containing protein</fullName>
    </recommendedName>
</protein>
<dbReference type="Pfam" id="PF12957">
    <property type="entry name" value="DUF3846"/>
    <property type="match status" value="1"/>
</dbReference>
<sequence>MVRAFLLLTPDTHKVEVSAVTYNNFDLKTRQKLVGDHLDFMSITQEIDLWYNKELNTEPTICVSHGKHDSRIIHGPAFFAACDHEEKMLGLTAGQIMDLFLIINEDSAQLTEPFPPFKKRSIPMLSTPLLHVK</sequence>
<name>A0A1G6HPQ2_9BACI</name>
<evidence type="ECO:0000313" key="2">
    <source>
        <dbReference type="EMBL" id="SDB95476.1"/>
    </source>
</evidence>